<dbReference type="AlphaFoldDB" id="A0A923MMU6"/>
<keyword evidence="4" id="KW-1185">Reference proteome</keyword>
<feature type="transmembrane region" description="Helical" evidence="2">
    <location>
        <begin position="99"/>
        <end position="119"/>
    </location>
</feature>
<name>A0A923MMU6_9BURK</name>
<sequence>MRLPRFLRRAGPAEEDSGGTGFDPTTTTHFQAKMKRAPVWFCSFLAGNNRERVRFRDELVNMKGAWPLLMKQRRGGTWTPEDKQQLKTMVRSASSVSPYLFIWALPGSVLLLPFLAWYLDTRRKQRTAGAAGSPGSR</sequence>
<accession>A0A923MMU6</accession>
<protein>
    <submittedName>
        <fullName evidence="3">Uncharacterized protein</fullName>
    </submittedName>
</protein>
<evidence type="ECO:0000313" key="3">
    <source>
        <dbReference type="EMBL" id="MBC5781319.1"/>
    </source>
</evidence>
<dbReference type="RefSeq" id="WP_187074086.1">
    <property type="nucleotide sequence ID" value="NZ_JACORT010000001.1"/>
</dbReference>
<keyword evidence="2" id="KW-1133">Transmembrane helix</keyword>
<keyword evidence="2" id="KW-0812">Transmembrane</keyword>
<proteinExistence type="predicted"/>
<organism evidence="3 4">
    <name type="scientific">Ramlibacter cellulosilyticus</name>
    <dbReference type="NCBI Taxonomy" id="2764187"/>
    <lineage>
        <taxon>Bacteria</taxon>
        <taxon>Pseudomonadati</taxon>
        <taxon>Pseudomonadota</taxon>
        <taxon>Betaproteobacteria</taxon>
        <taxon>Burkholderiales</taxon>
        <taxon>Comamonadaceae</taxon>
        <taxon>Ramlibacter</taxon>
    </lineage>
</organism>
<dbReference type="EMBL" id="JACORT010000001">
    <property type="protein sequence ID" value="MBC5781319.1"/>
    <property type="molecule type" value="Genomic_DNA"/>
</dbReference>
<comment type="caution">
    <text evidence="3">The sequence shown here is derived from an EMBL/GenBank/DDBJ whole genome shotgun (WGS) entry which is preliminary data.</text>
</comment>
<feature type="region of interest" description="Disordered" evidence="1">
    <location>
        <begin position="1"/>
        <end position="27"/>
    </location>
</feature>
<evidence type="ECO:0000313" key="4">
    <source>
        <dbReference type="Proteomes" id="UP000608513"/>
    </source>
</evidence>
<reference evidence="3" key="1">
    <citation type="submission" date="2020-08" db="EMBL/GenBank/DDBJ databases">
        <title>Ramlibacter sp. USB13 16S ribosomal RNA gene genome sequencing and assembly.</title>
        <authorList>
            <person name="Kang M."/>
        </authorList>
    </citation>
    <scope>NUCLEOTIDE SEQUENCE</scope>
    <source>
        <strain evidence="3">USB13</strain>
    </source>
</reference>
<gene>
    <name evidence="3" type="ORF">H8N03_00085</name>
</gene>
<evidence type="ECO:0000256" key="1">
    <source>
        <dbReference type="SAM" id="MobiDB-lite"/>
    </source>
</evidence>
<keyword evidence="2" id="KW-0472">Membrane</keyword>
<evidence type="ECO:0000256" key="2">
    <source>
        <dbReference type="SAM" id="Phobius"/>
    </source>
</evidence>
<dbReference type="Proteomes" id="UP000608513">
    <property type="component" value="Unassembled WGS sequence"/>
</dbReference>